<dbReference type="PROSITE" id="PS50206">
    <property type="entry name" value="RHODANESE_3"/>
    <property type="match status" value="1"/>
</dbReference>
<comment type="caution">
    <text evidence="2">The sequence shown here is derived from an EMBL/GenBank/DDBJ whole genome shotgun (WGS) entry which is preliminary data.</text>
</comment>
<evidence type="ECO:0000259" key="1">
    <source>
        <dbReference type="PROSITE" id="PS50206"/>
    </source>
</evidence>
<dbReference type="Gene3D" id="3.40.250.10">
    <property type="entry name" value="Rhodanese-like domain"/>
    <property type="match status" value="1"/>
</dbReference>
<sequence>MAGVPDISPKETWRRLSEDADTALVDVRTDAEWNFVGLPDLAAVGKQPVLIPWQIYPTMQVNGHFADHLHKAGLTSLHKIFFICRSGARSLAAGQAAQAAGFPHVFNVADGFEGPADADGHRGTVAGWKADGLPWRQR</sequence>
<dbReference type="AlphaFoldDB" id="A0A917KGG6"/>
<feature type="domain" description="Rhodanese" evidence="1">
    <location>
        <begin position="18"/>
        <end position="124"/>
    </location>
</feature>
<dbReference type="SMART" id="SM00450">
    <property type="entry name" value="RHOD"/>
    <property type="match status" value="1"/>
</dbReference>
<evidence type="ECO:0000313" key="3">
    <source>
        <dbReference type="Proteomes" id="UP000661507"/>
    </source>
</evidence>
<organism evidence="2 3">
    <name type="scientific">Neoroseomonas lacus</name>
    <dbReference type="NCBI Taxonomy" id="287609"/>
    <lineage>
        <taxon>Bacteria</taxon>
        <taxon>Pseudomonadati</taxon>
        <taxon>Pseudomonadota</taxon>
        <taxon>Alphaproteobacteria</taxon>
        <taxon>Acetobacterales</taxon>
        <taxon>Acetobacteraceae</taxon>
        <taxon>Neoroseomonas</taxon>
    </lineage>
</organism>
<accession>A0A917KGG6</accession>
<dbReference type="InterPro" id="IPR036873">
    <property type="entry name" value="Rhodanese-like_dom_sf"/>
</dbReference>
<dbReference type="Pfam" id="PF00581">
    <property type="entry name" value="Rhodanese"/>
    <property type="match status" value="1"/>
</dbReference>
<dbReference type="RefSeq" id="WP_188966955.1">
    <property type="nucleotide sequence ID" value="NZ_BMKW01000004.1"/>
</dbReference>
<evidence type="ECO:0000313" key="2">
    <source>
        <dbReference type="EMBL" id="GGJ13238.1"/>
    </source>
</evidence>
<name>A0A917KGG6_9PROT</name>
<dbReference type="SUPFAM" id="SSF52821">
    <property type="entry name" value="Rhodanese/Cell cycle control phosphatase"/>
    <property type="match status" value="1"/>
</dbReference>
<reference evidence="2" key="2">
    <citation type="submission" date="2020-09" db="EMBL/GenBank/DDBJ databases">
        <authorList>
            <person name="Sun Q."/>
            <person name="Zhou Y."/>
        </authorList>
    </citation>
    <scope>NUCLEOTIDE SEQUENCE</scope>
    <source>
        <strain evidence="2">CGMCC 1.3617</strain>
    </source>
</reference>
<gene>
    <name evidence="2" type="ORF">GCM10011320_20640</name>
</gene>
<proteinExistence type="predicted"/>
<dbReference type="Proteomes" id="UP000661507">
    <property type="component" value="Unassembled WGS sequence"/>
</dbReference>
<protein>
    <submittedName>
        <fullName evidence="2">Sulfurtransferase</fullName>
    </submittedName>
</protein>
<dbReference type="EMBL" id="BMKW01000004">
    <property type="protein sequence ID" value="GGJ13238.1"/>
    <property type="molecule type" value="Genomic_DNA"/>
</dbReference>
<reference evidence="2" key="1">
    <citation type="journal article" date="2014" name="Int. J. Syst. Evol. Microbiol.">
        <title>Complete genome sequence of Corynebacterium casei LMG S-19264T (=DSM 44701T), isolated from a smear-ripened cheese.</title>
        <authorList>
            <consortium name="US DOE Joint Genome Institute (JGI-PGF)"/>
            <person name="Walter F."/>
            <person name="Albersmeier A."/>
            <person name="Kalinowski J."/>
            <person name="Ruckert C."/>
        </authorList>
    </citation>
    <scope>NUCLEOTIDE SEQUENCE</scope>
    <source>
        <strain evidence="2">CGMCC 1.3617</strain>
    </source>
</reference>
<keyword evidence="3" id="KW-1185">Reference proteome</keyword>
<dbReference type="InterPro" id="IPR001763">
    <property type="entry name" value="Rhodanese-like_dom"/>
</dbReference>